<feature type="transmembrane region" description="Helical" evidence="6">
    <location>
        <begin position="304"/>
        <end position="324"/>
    </location>
</feature>
<keyword evidence="2 6" id="KW-0812">Transmembrane</keyword>
<feature type="transmembrane region" description="Helical" evidence="6">
    <location>
        <begin position="251"/>
        <end position="268"/>
    </location>
</feature>
<keyword evidence="4 6" id="KW-0472">Membrane</keyword>
<evidence type="ECO:0000313" key="9">
    <source>
        <dbReference type="EMBL" id="CEP15878.1"/>
    </source>
</evidence>
<dbReference type="GO" id="GO:0016020">
    <property type="term" value="C:membrane"/>
    <property type="evidence" value="ECO:0007669"/>
    <property type="project" value="UniProtKB-SubCell"/>
</dbReference>
<name>A0A0B7NLQ8_9FUNG</name>
<gene>
    <name evidence="9" type="primary">PARPA_10122.1 scaffold 39588</name>
</gene>
<evidence type="ECO:0000256" key="4">
    <source>
        <dbReference type="ARBA" id="ARBA00023136"/>
    </source>
</evidence>
<evidence type="ECO:0000256" key="2">
    <source>
        <dbReference type="ARBA" id="ARBA00022692"/>
    </source>
</evidence>
<feature type="signal peptide" evidence="7">
    <location>
        <begin position="1"/>
        <end position="20"/>
    </location>
</feature>
<evidence type="ECO:0000256" key="6">
    <source>
        <dbReference type="SAM" id="Phobius"/>
    </source>
</evidence>
<evidence type="ECO:0000256" key="3">
    <source>
        <dbReference type="ARBA" id="ARBA00022989"/>
    </source>
</evidence>
<feature type="transmembrane region" description="Helical" evidence="6">
    <location>
        <begin position="377"/>
        <end position="397"/>
    </location>
</feature>
<dbReference type="OrthoDB" id="102260at2759"/>
<sequence length="460" mass="50502">MNITTKISILLVLFIQLVSCITLPTKTVSDLQPSSTAAGIPTLAAMLSKRGDEGDDDDQEETDDLILYQNWASLCRNGVNNNAMIAVSATGQAAAAVNINLSVNNLWKTVTETVNCGGGHAMTVTKTTTVTKSTSTPKPSSSSKTKTKKSCTGQCWSDYLWHTYGDSISPAQGFAGIVCVLAGLYFQILGFRFFRPTLGLVGFVFFGMLVDIDLDKMSNMLLTFSCTLVATMTWIGLVNNEPAGGYPLGDLIYICVSAGLGILGALFLIFLWPAGVYCLACLGGFYLAVFLLSWREDLVITIKVARVCFIIGLSLLGPILLFFVESYVVLFTTALMGSYLFYFGLDFFAHTGFINPWMLIFDGNPKHHNVYLMSKPVYVMLAFVIVNTLISFGWQYYYCIIRLKIKFGVNAPPEAKKPEEKAEPKKEEPAPPQYVCMPPPYYSPQPVIMQNVNAAHYGHC</sequence>
<feature type="domain" description="TM7S3/TM198-like" evidence="8">
    <location>
        <begin position="217"/>
        <end position="396"/>
    </location>
</feature>
<organism evidence="9 10">
    <name type="scientific">Parasitella parasitica</name>
    <dbReference type="NCBI Taxonomy" id="35722"/>
    <lineage>
        <taxon>Eukaryota</taxon>
        <taxon>Fungi</taxon>
        <taxon>Fungi incertae sedis</taxon>
        <taxon>Mucoromycota</taxon>
        <taxon>Mucoromycotina</taxon>
        <taxon>Mucoromycetes</taxon>
        <taxon>Mucorales</taxon>
        <taxon>Mucorineae</taxon>
        <taxon>Mucoraceae</taxon>
        <taxon>Parasitella</taxon>
    </lineage>
</organism>
<feature type="transmembrane region" description="Helical" evidence="6">
    <location>
        <begin position="274"/>
        <end position="292"/>
    </location>
</feature>
<feature type="region of interest" description="Disordered" evidence="5">
    <location>
        <begin position="128"/>
        <end position="148"/>
    </location>
</feature>
<feature type="transmembrane region" description="Helical" evidence="6">
    <location>
        <begin position="198"/>
        <end position="214"/>
    </location>
</feature>
<dbReference type="STRING" id="35722.A0A0B7NLQ8"/>
<accession>A0A0B7NLQ8</accession>
<dbReference type="Proteomes" id="UP000054107">
    <property type="component" value="Unassembled WGS sequence"/>
</dbReference>
<reference evidence="9 10" key="1">
    <citation type="submission" date="2014-09" db="EMBL/GenBank/DDBJ databases">
        <authorList>
            <person name="Ellenberger Sabrina"/>
        </authorList>
    </citation>
    <scope>NUCLEOTIDE SEQUENCE [LARGE SCALE GENOMIC DNA]</scope>
    <source>
        <strain evidence="9 10">CBS 412.66</strain>
    </source>
</reference>
<dbReference type="AlphaFoldDB" id="A0A0B7NLQ8"/>
<feature type="compositionally biased region" description="Low complexity" evidence="5">
    <location>
        <begin position="128"/>
        <end position="144"/>
    </location>
</feature>
<evidence type="ECO:0000259" key="8">
    <source>
        <dbReference type="Pfam" id="PF13886"/>
    </source>
</evidence>
<evidence type="ECO:0000256" key="5">
    <source>
        <dbReference type="SAM" id="MobiDB-lite"/>
    </source>
</evidence>
<proteinExistence type="predicted"/>
<keyword evidence="10" id="KW-1185">Reference proteome</keyword>
<comment type="subcellular location">
    <subcellularLocation>
        <location evidence="1">Membrane</location>
        <topology evidence="1">Multi-pass membrane protein</topology>
    </subcellularLocation>
</comment>
<dbReference type="EMBL" id="LN732700">
    <property type="protein sequence ID" value="CEP15878.1"/>
    <property type="molecule type" value="Genomic_DNA"/>
</dbReference>
<protein>
    <recommendedName>
        <fullName evidence="8">TM7S3/TM198-like domain-containing protein</fullName>
    </recommendedName>
</protein>
<feature type="transmembrane region" description="Helical" evidence="6">
    <location>
        <begin position="336"/>
        <end position="357"/>
    </location>
</feature>
<dbReference type="InterPro" id="IPR025256">
    <property type="entry name" value="TM7S3/TM198-like_dom"/>
</dbReference>
<evidence type="ECO:0000256" key="1">
    <source>
        <dbReference type="ARBA" id="ARBA00004141"/>
    </source>
</evidence>
<evidence type="ECO:0000313" key="10">
    <source>
        <dbReference type="Proteomes" id="UP000054107"/>
    </source>
</evidence>
<keyword evidence="3 6" id="KW-1133">Transmembrane helix</keyword>
<feature type="chain" id="PRO_5002120803" description="TM7S3/TM198-like domain-containing protein" evidence="7">
    <location>
        <begin position="21"/>
        <end position="460"/>
    </location>
</feature>
<feature type="transmembrane region" description="Helical" evidence="6">
    <location>
        <begin position="173"/>
        <end position="191"/>
    </location>
</feature>
<evidence type="ECO:0000256" key="7">
    <source>
        <dbReference type="SAM" id="SignalP"/>
    </source>
</evidence>
<feature type="transmembrane region" description="Helical" evidence="6">
    <location>
        <begin position="220"/>
        <end position="239"/>
    </location>
</feature>
<dbReference type="Pfam" id="PF13886">
    <property type="entry name" value="TM7S3_TM198"/>
    <property type="match status" value="1"/>
</dbReference>
<keyword evidence="7" id="KW-0732">Signal</keyword>